<evidence type="ECO:0000256" key="4">
    <source>
        <dbReference type="ARBA" id="ARBA00022723"/>
    </source>
</evidence>
<keyword evidence="8" id="KW-0464">Manganese</keyword>
<comment type="catalytic activity">
    <reaction evidence="8">
        <text>L-threonyl-[protein] + ATP = 3-O-(5'-adenylyl)-L-threonyl-[protein] + diphosphate</text>
        <dbReference type="Rhea" id="RHEA:54292"/>
        <dbReference type="Rhea" id="RHEA-COMP:11060"/>
        <dbReference type="Rhea" id="RHEA-COMP:13847"/>
        <dbReference type="ChEBI" id="CHEBI:30013"/>
        <dbReference type="ChEBI" id="CHEBI:30616"/>
        <dbReference type="ChEBI" id="CHEBI:33019"/>
        <dbReference type="ChEBI" id="CHEBI:138113"/>
        <dbReference type="EC" id="2.7.7.108"/>
    </reaction>
</comment>
<feature type="binding site" evidence="8">
    <location>
        <position position="266"/>
    </location>
    <ligand>
        <name>Mg(2+)</name>
        <dbReference type="ChEBI" id="CHEBI:18420"/>
    </ligand>
</feature>
<dbReference type="NCBIfam" id="NF000658">
    <property type="entry name" value="PRK00029.1"/>
    <property type="match status" value="1"/>
</dbReference>
<keyword evidence="3 8" id="KW-0548">Nucleotidyltransferase</keyword>
<proteinExistence type="inferred from homology"/>
<dbReference type="HAMAP" id="MF_00692">
    <property type="entry name" value="SelO"/>
    <property type="match status" value="1"/>
</dbReference>
<feature type="binding site" evidence="8">
    <location>
        <position position="257"/>
    </location>
    <ligand>
        <name>Mg(2+)</name>
        <dbReference type="ChEBI" id="CHEBI:18420"/>
    </ligand>
</feature>
<dbReference type="GeneID" id="77010774"/>
<comment type="caution">
    <text evidence="9">The sequence shown here is derived from an EMBL/GenBank/DDBJ whole genome shotgun (WGS) entry which is preliminary data.</text>
</comment>
<keyword evidence="6 8" id="KW-0067">ATP-binding</keyword>
<name>A0A090Y8E2_PAEMA</name>
<evidence type="ECO:0000313" key="9">
    <source>
        <dbReference type="EMBL" id="KFM94471.1"/>
    </source>
</evidence>
<comment type="cofactor">
    <cofactor evidence="8">
        <name>Mg(2+)</name>
        <dbReference type="ChEBI" id="CHEBI:18420"/>
    </cofactor>
    <cofactor evidence="8">
        <name>Mn(2+)</name>
        <dbReference type="ChEBI" id="CHEBI:29035"/>
    </cofactor>
</comment>
<dbReference type="AlphaFoldDB" id="A0A090Y8E2"/>
<evidence type="ECO:0000313" key="10">
    <source>
        <dbReference type="Proteomes" id="UP000029278"/>
    </source>
</evidence>
<evidence type="ECO:0000256" key="2">
    <source>
        <dbReference type="ARBA" id="ARBA00022679"/>
    </source>
</evidence>
<feature type="binding site" evidence="8">
    <location>
        <position position="187"/>
    </location>
    <ligand>
        <name>ATP</name>
        <dbReference type="ChEBI" id="CHEBI:30616"/>
    </ligand>
</feature>
<dbReference type="GO" id="GO:0005524">
    <property type="term" value="F:ATP binding"/>
    <property type="evidence" value="ECO:0007669"/>
    <property type="project" value="UniProtKB-UniRule"/>
</dbReference>
<keyword evidence="2 8" id="KW-0808">Transferase</keyword>
<dbReference type="GO" id="GO:0030145">
    <property type="term" value="F:manganese ion binding"/>
    <property type="evidence" value="ECO:0007669"/>
    <property type="project" value="UniProtKB-UniRule"/>
</dbReference>
<protein>
    <recommendedName>
        <fullName evidence="8">Protein nucleotidyltransferase YdiU</fullName>
        <ecNumber evidence="8">2.7.7.-</ecNumber>
    </recommendedName>
    <alternativeName>
        <fullName evidence="8">Protein adenylyltransferase YdiU</fullName>
        <ecNumber evidence="8">2.7.7.108</ecNumber>
    </alternativeName>
    <alternativeName>
        <fullName evidence="8">Protein uridylyltransferase YdiU</fullName>
        <ecNumber evidence="8">2.7.7.-</ecNumber>
    </alternativeName>
</protein>
<feature type="binding site" evidence="8">
    <location>
        <position position="96"/>
    </location>
    <ligand>
        <name>ATP</name>
        <dbReference type="ChEBI" id="CHEBI:30616"/>
    </ligand>
</feature>
<feature type="binding site" evidence="8">
    <location>
        <position position="129"/>
    </location>
    <ligand>
        <name>ATP</name>
        <dbReference type="ChEBI" id="CHEBI:30616"/>
    </ligand>
</feature>
<feature type="binding site" evidence="8">
    <location>
        <position position="130"/>
    </location>
    <ligand>
        <name>ATP</name>
        <dbReference type="ChEBI" id="CHEBI:30616"/>
    </ligand>
</feature>
<dbReference type="EC" id="2.7.7.-" evidence="8"/>
<dbReference type="GO" id="GO:0070733">
    <property type="term" value="F:AMPylase activity"/>
    <property type="evidence" value="ECO:0007669"/>
    <property type="project" value="UniProtKB-EC"/>
</dbReference>
<dbReference type="STRING" id="44252.DJ90_1403"/>
<comment type="similarity">
    <text evidence="1 8">Belongs to the SELO family.</text>
</comment>
<feature type="binding site" evidence="8">
    <location>
        <position position="94"/>
    </location>
    <ligand>
        <name>ATP</name>
        <dbReference type="ChEBI" id="CHEBI:30616"/>
    </ligand>
</feature>
<comment type="catalytic activity">
    <reaction evidence="8">
        <text>L-tyrosyl-[protein] + ATP = O-(5'-adenylyl)-L-tyrosyl-[protein] + diphosphate</text>
        <dbReference type="Rhea" id="RHEA:54288"/>
        <dbReference type="Rhea" id="RHEA-COMP:10136"/>
        <dbReference type="Rhea" id="RHEA-COMP:13846"/>
        <dbReference type="ChEBI" id="CHEBI:30616"/>
        <dbReference type="ChEBI" id="CHEBI:33019"/>
        <dbReference type="ChEBI" id="CHEBI:46858"/>
        <dbReference type="ChEBI" id="CHEBI:83624"/>
        <dbReference type="EC" id="2.7.7.108"/>
    </reaction>
</comment>
<dbReference type="PANTHER" id="PTHR12153:SF15">
    <property type="entry name" value="PROTEIN ADENYLYLTRANSFERASE SELO, MITOCHONDRIAL"/>
    <property type="match status" value="1"/>
</dbReference>
<feature type="active site" description="Proton acceptor" evidence="8">
    <location>
        <position position="256"/>
    </location>
</feature>
<reference evidence="9 10" key="1">
    <citation type="submission" date="2014-04" db="EMBL/GenBank/DDBJ databases">
        <authorList>
            <person name="Bishop-Lilly K.A."/>
            <person name="Broomall S.M."/>
            <person name="Chain P.S."/>
            <person name="Chertkov O."/>
            <person name="Coyne S.R."/>
            <person name="Daligault H.E."/>
            <person name="Davenport K.W."/>
            <person name="Erkkila T."/>
            <person name="Frey K.G."/>
            <person name="Gibbons H.S."/>
            <person name="Gu W."/>
            <person name="Jaissle J."/>
            <person name="Johnson S.L."/>
            <person name="Koroleva G.I."/>
            <person name="Ladner J.T."/>
            <person name="Lo C.-C."/>
            <person name="Minogue T.D."/>
            <person name="Munk C."/>
            <person name="Palacios G.F."/>
            <person name="Redden C.L."/>
            <person name="Rosenzweig C.N."/>
            <person name="Scholz M.B."/>
            <person name="Teshima H."/>
            <person name="Xu Y."/>
        </authorList>
    </citation>
    <scope>NUCLEOTIDE SEQUENCE [LARGE SCALE GENOMIC DNA]</scope>
    <source>
        <strain evidence="9 10">8244</strain>
    </source>
</reference>
<dbReference type="PATRIC" id="fig|44252.3.peg.5683"/>
<dbReference type="Proteomes" id="UP000029278">
    <property type="component" value="Unassembled WGS sequence"/>
</dbReference>
<dbReference type="EC" id="2.7.7.108" evidence="8"/>
<gene>
    <name evidence="8" type="primary">ydiU</name>
    <name evidence="8" type="synonym">selO</name>
    <name evidence="9" type="ORF">DJ90_1403</name>
</gene>
<accession>A0A090Y8E2</accession>
<keyword evidence="5 8" id="KW-0547">Nucleotide-binding</keyword>
<feature type="binding site" evidence="8">
    <location>
        <position position="117"/>
    </location>
    <ligand>
        <name>ATP</name>
        <dbReference type="ChEBI" id="CHEBI:30616"/>
    </ligand>
</feature>
<dbReference type="PANTHER" id="PTHR12153">
    <property type="entry name" value="SELENOPROTEIN O"/>
    <property type="match status" value="1"/>
</dbReference>
<evidence type="ECO:0000256" key="3">
    <source>
        <dbReference type="ARBA" id="ARBA00022695"/>
    </source>
</evidence>
<dbReference type="EMBL" id="JMQA01000047">
    <property type="protein sequence ID" value="KFM94471.1"/>
    <property type="molecule type" value="Genomic_DNA"/>
</dbReference>
<evidence type="ECO:0000256" key="8">
    <source>
        <dbReference type="HAMAP-Rule" id="MF_00692"/>
    </source>
</evidence>
<keyword evidence="7 8" id="KW-0460">Magnesium</keyword>
<dbReference type="GO" id="GO:0000287">
    <property type="term" value="F:magnesium ion binding"/>
    <property type="evidence" value="ECO:0007669"/>
    <property type="project" value="UniProtKB-UniRule"/>
</dbReference>
<feature type="binding site" evidence="8">
    <location>
        <position position="97"/>
    </location>
    <ligand>
        <name>ATP</name>
        <dbReference type="ChEBI" id="CHEBI:30616"/>
    </ligand>
</feature>
<comment type="function">
    <text evidence="8">Nucleotidyltransferase involved in the post-translational modification of proteins. It can catalyze the addition of adenosine monophosphate (AMP) or uridine monophosphate (UMP) to a protein, resulting in modifications known as AMPylation and UMPylation.</text>
</comment>
<evidence type="ECO:0000256" key="1">
    <source>
        <dbReference type="ARBA" id="ARBA00009747"/>
    </source>
</evidence>
<dbReference type="InterPro" id="IPR003846">
    <property type="entry name" value="SelO"/>
</dbReference>
<evidence type="ECO:0000256" key="6">
    <source>
        <dbReference type="ARBA" id="ARBA00022840"/>
    </source>
</evidence>
<comment type="catalytic activity">
    <reaction evidence="8">
        <text>L-histidyl-[protein] + UTP = N(tele)-(5'-uridylyl)-L-histidyl-[protein] + diphosphate</text>
        <dbReference type="Rhea" id="RHEA:83891"/>
        <dbReference type="Rhea" id="RHEA-COMP:9745"/>
        <dbReference type="Rhea" id="RHEA-COMP:20239"/>
        <dbReference type="ChEBI" id="CHEBI:29979"/>
        <dbReference type="ChEBI" id="CHEBI:33019"/>
        <dbReference type="ChEBI" id="CHEBI:46398"/>
        <dbReference type="ChEBI" id="CHEBI:233474"/>
    </reaction>
</comment>
<comment type="catalytic activity">
    <reaction evidence="8">
        <text>L-tyrosyl-[protein] + UTP = O-(5'-uridylyl)-L-tyrosyl-[protein] + diphosphate</text>
        <dbReference type="Rhea" id="RHEA:83887"/>
        <dbReference type="Rhea" id="RHEA-COMP:10136"/>
        <dbReference type="Rhea" id="RHEA-COMP:20238"/>
        <dbReference type="ChEBI" id="CHEBI:33019"/>
        <dbReference type="ChEBI" id="CHEBI:46398"/>
        <dbReference type="ChEBI" id="CHEBI:46858"/>
        <dbReference type="ChEBI" id="CHEBI:90602"/>
    </reaction>
</comment>
<keyword evidence="10" id="KW-1185">Reference proteome</keyword>
<feature type="binding site" evidence="8">
    <location>
        <position position="266"/>
    </location>
    <ligand>
        <name>ATP</name>
        <dbReference type="ChEBI" id="CHEBI:30616"/>
    </ligand>
</feature>
<feature type="binding site" evidence="8">
    <location>
        <position position="180"/>
    </location>
    <ligand>
        <name>ATP</name>
        <dbReference type="ChEBI" id="CHEBI:30616"/>
    </ligand>
</feature>
<dbReference type="RefSeq" id="WP_371861024.1">
    <property type="nucleotide sequence ID" value="NZ_BGML01000004.1"/>
</dbReference>
<dbReference type="Pfam" id="PF02696">
    <property type="entry name" value="SelO"/>
    <property type="match status" value="1"/>
</dbReference>
<dbReference type="HOGENOM" id="CLU_010245_4_1_9"/>
<comment type="catalytic activity">
    <reaction evidence="8">
        <text>L-seryl-[protein] + ATP = 3-O-(5'-adenylyl)-L-seryl-[protein] + diphosphate</text>
        <dbReference type="Rhea" id="RHEA:58120"/>
        <dbReference type="Rhea" id="RHEA-COMP:9863"/>
        <dbReference type="Rhea" id="RHEA-COMP:15073"/>
        <dbReference type="ChEBI" id="CHEBI:29999"/>
        <dbReference type="ChEBI" id="CHEBI:30616"/>
        <dbReference type="ChEBI" id="CHEBI:33019"/>
        <dbReference type="ChEBI" id="CHEBI:142516"/>
        <dbReference type="EC" id="2.7.7.108"/>
    </reaction>
</comment>
<evidence type="ECO:0000256" key="5">
    <source>
        <dbReference type="ARBA" id="ARBA00022741"/>
    </source>
</evidence>
<comment type="catalytic activity">
    <reaction evidence="8">
        <text>L-seryl-[protein] + UTP = O-(5'-uridylyl)-L-seryl-[protein] + diphosphate</text>
        <dbReference type="Rhea" id="RHEA:64604"/>
        <dbReference type="Rhea" id="RHEA-COMP:9863"/>
        <dbReference type="Rhea" id="RHEA-COMP:16635"/>
        <dbReference type="ChEBI" id="CHEBI:29999"/>
        <dbReference type="ChEBI" id="CHEBI:33019"/>
        <dbReference type="ChEBI" id="CHEBI:46398"/>
        <dbReference type="ChEBI" id="CHEBI:156051"/>
    </reaction>
</comment>
<evidence type="ECO:0000256" key="7">
    <source>
        <dbReference type="ARBA" id="ARBA00022842"/>
    </source>
</evidence>
<sequence>MMTKITVPTTGWNLDNSYAELPDVFYSRVGLNPVRSPKLAVLNEPLAGELGLNAAALQSEENVAVFAGNRVPEGTFPLAQAYAGHQFGHFTMLGDGRALLVGEQIAPSGGRWDVQLKGSGRTPYSRGGDGRAALGPMLREYIISEAMHALGIPTTRCLAVVTTGEPVYRETELPGAVMTRIAASHIRVGTFQYAANFGNEEELRALADYAIKRHYPQALEAKNPYLALLQAVIGAQASLIARWQLIGFIHGVMNTDNMAVSGETIDYGPCAFMDVYDPATVFSSIDTGGRYAYGNQPYIGLWNLTRLAESLLPLLSDNEDEAVKLAEGELSRYTGLFQSRWLAGMRAKLGLFGEEAQDEVMIKDLLGLMHEHRADYTNAFLALTFDRPDDSALFGAPEFARWRERWQERLGRQQETREASHELMRRSNPALIPRNHRVEEALEAAAERGDYSVMERFLGALANPFAHAPEQAEYAAPPAPTACPYRTFCGT</sequence>
<keyword evidence="4 8" id="KW-0479">Metal-binding</keyword>
<organism evidence="9 10">
    <name type="scientific">Paenibacillus macerans</name>
    <name type="common">Bacillus macerans</name>
    <dbReference type="NCBI Taxonomy" id="44252"/>
    <lineage>
        <taxon>Bacteria</taxon>
        <taxon>Bacillati</taxon>
        <taxon>Bacillota</taxon>
        <taxon>Bacilli</taxon>
        <taxon>Bacillales</taxon>
        <taxon>Paenibacillaceae</taxon>
        <taxon>Paenibacillus</taxon>
    </lineage>
</organism>